<dbReference type="GO" id="GO:0044550">
    <property type="term" value="P:secondary metabolite biosynthetic process"/>
    <property type="evidence" value="ECO:0007669"/>
    <property type="project" value="TreeGrafter"/>
</dbReference>
<dbReference type="Gene3D" id="3.40.50.12780">
    <property type="entry name" value="N-terminal domain of ligase-like"/>
    <property type="match status" value="1"/>
</dbReference>
<evidence type="ECO:0000259" key="1">
    <source>
        <dbReference type="Pfam" id="PF00501"/>
    </source>
</evidence>
<proteinExistence type="predicted"/>
<comment type="caution">
    <text evidence="3">The sequence shown here is derived from an EMBL/GenBank/DDBJ whole genome shotgun (WGS) entry which is preliminary data.</text>
</comment>
<dbReference type="CDD" id="cd05930">
    <property type="entry name" value="A_NRPS"/>
    <property type="match status" value="1"/>
</dbReference>
<dbReference type="PANTHER" id="PTHR45527">
    <property type="entry name" value="NONRIBOSOMAL PEPTIDE SYNTHETASE"/>
    <property type="match status" value="1"/>
</dbReference>
<dbReference type="GO" id="GO:0005737">
    <property type="term" value="C:cytoplasm"/>
    <property type="evidence" value="ECO:0007669"/>
    <property type="project" value="TreeGrafter"/>
</dbReference>
<gene>
    <name evidence="3" type="ORF">F4553_006144</name>
</gene>
<dbReference type="InterPro" id="IPR000873">
    <property type="entry name" value="AMP-dep_synth/lig_dom"/>
</dbReference>
<dbReference type="EMBL" id="JACHMN010000003">
    <property type="protein sequence ID" value="MBB5872710.1"/>
    <property type="molecule type" value="Genomic_DNA"/>
</dbReference>
<keyword evidence="4" id="KW-1185">Reference proteome</keyword>
<evidence type="ECO:0000313" key="4">
    <source>
        <dbReference type="Proteomes" id="UP000587527"/>
    </source>
</evidence>
<feature type="domain" description="AMP-dependent synthetase/ligase" evidence="1">
    <location>
        <begin position="18"/>
        <end position="340"/>
    </location>
</feature>
<dbReference type="Proteomes" id="UP000587527">
    <property type="component" value="Unassembled WGS sequence"/>
</dbReference>
<evidence type="ECO:0000313" key="3">
    <source>
        <dbReference type="EMBL" id="MBB5872710.1"/>
    </source>
</evidence>
<dbReference type="PANTHER" id="PTHR45527:SF1">
    <property type="entry name" value="FATTY ACID SYNTHASE"/>
    <property type="match status" value="1"/>
</dbReference>
<sequence>MTAYPEHVLDLLEPRLAGDAPAVADRAGVLSYQELDRLSVGLAAALLAAGVAADEPVLVHAHLSRWAIVGMLGVLRAGARYVAVDAAFPDERQQLMAEASGARVTVREPGLTVRLRAPLTPISADQPPTRMGVRRGRLAYTCFTSGSTGHPKPVTISARALAYSTAARLSHYREPVTGFLLCSSISFDSSVAGIYWTLACGGTIVIPSERPSDLAAAGRFAAEHRPSHALLVPSLYGVALRGGLAEQFASLRTVIVAGEVCPPDLVAAHFAALPDTELHNEYGPTECTVWSTVHRCEPADAEAASVPIGLPIPGTEIVMLDPSLDGVGELCLAGPGLAEGEPSPYRTGDLVSRRDDGELLFHGRADHQLKLGGVRVERAEIEQALRSFPGIEEAGVGVGHPAGRNRLTASLVAKADVDRAEIRAHLLERLPIAAIPTRFLLLAELPRLPNGKLDHAELDRRAG</sequence>
<accession>A0A841C166</accession>
<feature type="domain" description="AMP-binding enzyme C-terminal" evidence="2">
    <location>
        <begin position="380"/>
        <end position="452"/>
    </location>
</feature>
<evidence type="ECO:0000259" key="2">
    <source>
        <dbReference type="Pfam" id="PF13193"/>
    </source>
</evidence>
<protein>
    <submittedName>
        <fullName evidence="3">Non-ribosomal peptide synthetase component F</fullName>
    </submittedName>
</protein>
<dbReference type="Pfam" id="PF00501">
    <property type="entry name" value="AMP-binding"/>
    <property type="match status" value="1"/>
</dbReference>
<dbReference type="InterPro" id="IPR025110">
    <property type="entry name" value="AMP-bd_C"/>
</dbReference>
<dbReference type="RefSeq" id="WP_184842766.1">
    <property type="nucleotide sequence ID" value="NZ_JACHMN010000003.1"/>
</dbReference>
<dbReference type="InterPro" id="IPR045851">
    <property type="entry name" value="AMP-bd_C_sf"/>
</dbReference>
<dbReference type="AlphaFoldDB" id="A0A841C166"/>
<dbReference type="Gene3D" id="3.30.300.30">
    <property type="match status" value="1"/>
</dbReference>
<dbReference type="GO" id="GO:0031177">
    <property type="term" value="F:phosphopantetheine binding"/>
    <property type="evidence" value="ECO:0007669"/>
    <property type="project" value="TreeGrafter"/>
</dbReference>
<organism evidence="3 4">
    <name type="scientific">Allocatelliglobosispora scoriae</name>
    <dbReference type="NCBI Taxonomy" id="643052"/>
    <lineage>
        <taxon>Bacteria</taxon>
        <taxon>Bacillati</taxon>
        <taxon>Actinomycetota</taxon>
        <taxon>Actinomycetes</taxon>
        <taxon>Micromonosporales</taxon>
        <taxon>Micromonosporaceae</taxon>
        <taxon>Allocatelliglobosispora</taxon>
    </lineage>
</organism>
<name>A0A841C166_9ACTN</name>
<dbReference type="Pfam" id="PF13193">
    <property type="entry name" value="AMP-binding_C"/>
    <property type="match status" value="1"/>
</dbReference>
<reference evidence="3 4" key="1">
    <citation type="submission" date="2020-08" db="EMBL/GenBank/DDBJ databases">
        <title>Sequencing the genomes of 1000 actinobacteria strains.</title>
        <authorList>
            <person name="Klenk H.-P."/>
        </authorList>
    </citation>
    <scope>NUCLEOTIDE SEQUENCE [LARGE SCALE GENOMIC DNA]</scope>
    <source>
        <strain evidence="3 4">DSM 45362</strain>
    </source>
</reference>
<dbReference type="InterPro" id="IPR042099">
    <property type="entry name" value="ANL_N_sf"/>
</dbReference>
<dbReference type="GO" id="GO:0043041">
    <property type="term" value="P:amino acid activation for nonribosomal peptide biosynthetic process"/>
    <property type="evidence" value="ECO:0007669"/>
    <property type="project" value="TreeGrafter"/>
</dbReference>
<dbReference type="SUPFAM" id="SSF56801">
    <property type="entry name" value="Acetyl-CoA synthetase-like"/>
    <property type="match status" value="1"/>
</dbReference>